<sequence length="207" mass="22598">MSNQAANAEAPGVAPVHEPDQLRASTYRLLGFLLSGPPPQELLNQLATQVQPGDQGRAIERAWAQLRDAAGEHPARQWEREYNALFIGVGEGELMPYGSWYLAGRVMDKPLAKLRGALKMLGIERQPGAGEPEDHVAAICEVMALLAEDPRMSIEGQREFFAAHVQGWLPRFFEDLDKAKSANAYRSVAAVGAAFIALDGQYLSMLA</sequence>
<accession>A0A5C8KNF0</accession>
<dbReference type="PANTHER" id="PTHR34227">
    <property type="entry name" value="CHAPERONE PROTEIN YCDY"/>
    <property type="match status" value="1"/>
</dbReference>
<evidence type="ECO:0000256" key="1">
    <source>
        <dbReference type="ARBA" id="ARBA00023186"/>
    </source>
</evidence>
<dbReference type="PANTHER" id="PTHR34227:SF1">
    <property type="entry name" value="DIMETHYL SULFOXIDE REDUCTASE CHAPERONE-RELATED"/>
    <property type="match status" value="1"/>
</dbReference>
<gene>
    <name evidence="2" type="ORF">FU658_09050</name>
</gene>
<organism evidence="2 3">
    <name type="scientific">Alkalisalibacterium limincola</name>
    <dbReference type="NCBI Taxonomy" id="2699169"/>
    <lineage>
        <taxon>Bacteria</taxon>
        <taxon>Pseudomonadati</taxon>
        <taxon>Pseudomonadota</taxon>
        <taxon>Gammaproteobacteria</taxon>
        <taxon>Lysobacterales</taxon>
        <taxon>Lysobacteraceae</taxon>
        <taxon>Alkalisalibacterium</taxon>
    </lineage>
</organism>
<evidence type="ECO:0000313" key="3">
    <source>
        <dbReference type="Proteomes" id="UP000321248"/>
    </source>
</evidence>
<name>A0A5C8KNF0_9GAMM</name>
<dbReference type="InterPro" id="IPR036411">
    <property type="entry name" value="TorD-like_sf"/>
</dbReference>
<dbReference type="EMBL" id="VRTS01000005">
    <property type="protein sequence ID" value="TXK62363.1"/>
    <property type="molecule type" value="Genomic_DNA"/>
</dbReference>
<dbReference type="Proteomes" id="UP000321248">
    <property type="component" value="Unassembled WGS sequence"/>
</dbReference>
<keyword evidence="1" id="KW-0143">Chaperone</keyword>
<dbReference type="RefSeq" id="WP_147891781.1">
    <property type="nucleotide sequence ID" value="NZ_VRTS01000005.1"/>
</dbReference>
<proteinExistence type="predicted"/>
<protein>
    <submittedName>
        <fullName evidence="2">Molecular chaperone TorD family protein</fullName>
    </submittedName>
</protein>
<dbReference type="OrthoDB" id="8526323at2"/>
<dbReference type="Gene3D" id="1.10.3480.10">
    <property type="entry name" value="TorD-like"/>
    <property type="match status" value="1"/>
</dbReference>
<comment type="caution">
    <text evidence="2">The sequence shown here is derived from an EMBL/GenBank/DDBJ whole genome shotgun (WGS) entry which is preliminary data.</text>
</comment>
<dbReference type="Pfam" id="PF02613">
    <property type="entry name" value="Nitrate_red_del"/>
    <property type="match status" value="1"/>
</dbReference>
<dbReference type="InterPro" id="IPR020945">
    <property type="entry name" value="DMSO/NO3_reduct_chaperone"/>
</dbReference>
<evidence type="ECO:0000313" key="2">
    <source>
        <dbReference type="EMBL" id="TXK62363.1"/>
    </source>
</evidence>
<reference evidence="2 3" key="1">
    <citation type="submission" date="2019-08" db="EMBL/GenBank/DDBJ databases">
        <authorList>
            <person name="Karlyshev A.V."/>
        </authorList>
    </citation>
    <scope>NUCLEOTIDE SEQUENCE [LARGE SCALE GENOMIC DNA]</scope>
    <source>
        <strain evidence="2 3">Alg18-2.2</strain>
    </source>
</reference>
<dbReference type="SUPFAM" id="SSF89155">
    <property type="entry name" value="TorD-like"/>
    <property type="match status" value="1"/>
</dbReference>
<dbReference type="AlphaFoldDB" id="A0A5C8KNF0"/>
<keyword evidence="3" id="KW-1185">Reference proteome</keyword>
<dbReference type="InterPro" id="IPR050289">
    <property type="entry name" value="TorD/DmsD_chaperones"/>
</dbReference>